<accession>A0AAD7N7D6</accession>
<dbReference type="AlphaFoldDB" id="A0AAD7N7D6"/>
<name>A0AAD7N7D6_9AGAR</name>
<feature type="compositionally biased region" description="Gly residues" evidence="1">
    <location>
        <begin position="19"/>
        <end position="43"/>
    </location>
</feature>
<dbReference type="EMBL" id="JARJLG010000088">
    <property type="protein sequence ID" value="KAJ7748777.1"/>
    <property type="molecule type" value="Genomic_DNA"/>
</dbReference>
<proteinExistence type="predicted"/>
<evidence type="ECO:0000256" key="1">
    <source>
        <dbReference type="SAM" id="MobiDB-lite"/>
    </source>
</evidence>
<keyword evidence="3" id="KW-1185">Reference proteome</keyword>
<evidence type="ECO:0000313" key="3">
    <source>
        <dbReference type="Proteomes" id="UP001215280"/>
    </source>
</evidence>
<evidence type="ECO:0000313" key="2">
    <source>
        <dbReference type="EMBL" id="KAJ7748777.1"/>
    </source>
</evidence>
<comment type="caution">
    <text evidence="2">The sequence shown here is derived from an EMBL/GenBank/DDBJ whole genome shotgun (WGS) entry which is preliminary data.</text>
</comment>
<reference evidence="2" key="1">
    <citation type="submission" date="2023-03" db="EMBL/GenBank/DDBJ databases">
        <title>Massive genome expansion in bonnet fungi (Mycena s.s.) driven by repeated elements and novel gene families across ecological guilds.</title>
        <authorList>
            <consortium name="Lawrence Berkeley National Laboratory"/>
            <person name="Harder C.B."/>
            <person name="Miyauchi S."/>
            <person name="Viragh M."/>
            <person name="Kuo A."/>
            <person name="Thoen E."/>
            <person name="Andreopoulos B."/>
            <person name="Lu D."/>
            <person name="Skrede I."/>
            <person name="Drula E."/>
            <person name="Henrissat B."/>
            <person name="Morin E."/>
            <person name="Kohler A."/>
            <person name="Barry K."/>
            <person name="LaButti K."/>
            <person name="Morin E."/>
            <person name="Salamov A."/>
            <person name="Lipzen A."/>
            <person name="Mereny Z."/>
            <person name="Hegedus B."/>
            <person name="Baldrian P."/>
            <person name="Stursova M."/>
            <person name="Weitz H."/>
            <person name="Taylor A."/>
            <person name="Grigoriev I.V."/>
            <person name="Nagy L.G."/>
            <person name="Martin F."/>
            <person name="Kauserud H."/>
        </authorList>
    </citation>
    <scope>NUCLEOTIDE SEQUENCE</scope>
    <source>
        <strain evidence="2">CBHHK188m</strain>
    </source>
</reference>
<dbReference type="Proteomes" id="UP001215280">
    <property type="component" value="Unassembled WGS sequence"/>
</dbReference>
<sequence length="234" mass="24346">MVGPPRARPAAMGTHMKDSGGGTWMKGGGFRDGNGGGCRNGESGGHRDGNKTATERGDGGHRARGQRTQLGGGWTERQRRAQQAQGKHGKTAGITYPCDVHCTQATSQPLLPPASPPFLQSALSLVGPPCSQHACEKDPRRGGAGEAGRCTSTRGRVNCEADFLVDAQAVTGEGNTILRGANVERDVGMVKVAGGSGEGGGNPNREGTVTYWCKPRSSREVGKVETNRKGAVEQ</sequence>
<feature type="compositionally biased region" description="Basic and acidic residues" evidence="1">
    <location>
        <begin position="44"/>
        <end position="61"/>
    </location>
</feature>
<protein>
    <submittedName>
        <fullName evidence="2">Uncharacterized protein</fullName>
    </submittedName>
</protein>
<organism evidence="2 3">
    <name type="scientific">Mycena maculata</name>
    <dbReference type="NCBI Taxonomy" id="230809"/>
    <lineage>
        <taxon>Eukaryota</taxon>
        <taxon>Fungi</taxon>
        <taxon>Dikarya</taxon>
        <taxon>Basidiomycota</taxon>
        <taxon>Agaricomycotina</taxon>
        <taxon>Agaricomycetes</taxon>
        <taxon>Agaricomycetidae</taxon>
        <taxon>Agaricales</taxon>
        <taxon>Marasmiineae</taxon>
        <taxon>Mycenaceae</taxon>
        <taxon>Mycena</taxon>
    </lineage>
</organism>
<feature type="region of interest" description="Disordered" evidence="1">
    <location>
        <begin position="1"/>
        <end position="90"/>
    </location>
</feature>
<gene>
    <name evidence="2" type="ORF">DFH07DRAFT_775595</name>
</gene>